<dbReference type="Pfam" id="PF16974">
    <property type="entry name" value="NAR2"/>
    <property type="match status" value="1"/>
</dbReference>
<dbReference type="GeneID" id="8250049"/>
<dbReference type="EMBL" id="CP001574">
    <property type="protein sequence ID" value="ACO68771.1"/>
    <property type="molecule type" value="Genomic_DNA"/>
</dbReference>
<evidence type="ECO:0000313" key="5">
    <source>
        <dbReference type="Proteomes" id="UP000002009"/>
    </source>
</evidence>
<dbReference type="KEGG" id="mis:MICPUN_104705"/>
<keyword evidence="1" id="KW-0472">Membrane</keyword>
<dbReference type="InParanoid" id="C1FDD4"/>
<gene>
    <name evidence="4" type="primary">Nar2</name>
    <name evidence="4" type="ORF">MICPUN_104705</name>
    <name evidence="3" type="ORF">MICPUN_112726</name>
</gene>
<dbReference type="STRING" id="296587.C1FDD4"/>
<protein>
    <submittedName>
        <fullName evidence="4">High affinity nitrate transporter accessory protein</fullName>
    </submittedName>
</protein>
<evidence type="ECO:0000256" key="2">
    <source>
        <dbReference type="SAM" id="SignalP"/>
    </source>
</evidence>
<keyword evidence="1" id="KW-0812">Transmembrane</keyword>
<evidence type="ECO:0000313" key="3">
    <source>
        <dbReference type="EMBL" id="ACO68370.1"/>
    </source>
</evidence>
<dbReference type="GO" id="GO:0015706">
    <property type="term" value="P:nitrate transmembrane transport"/>
    <property type="evidence" value="ECO:0007669"/>
    <property type="project" value="InterPro"/>
</dbReference>
<organism evidence="3 5">
    <name type="scientific">Micromonas commoda (strain RCC299 / NOUM17 / CCMP2709)</name>
    <name type="common">Picoplanktonic green alga</name>
    <dbReference type="NCBI Taxonomy" id="296587"/>
    <lineage>
        <taxon>Eukaryota</taxon>
        <taxon>Viridiplantae</taxon>
        <taxon>Chlorophyta</taxon>
        <taxon>Mamiellophyceae</taxon>
        <taxon>Mamiellales</taxon>
        <taxon>Mamiellaceae</taxon>
        <taxon>Micromonas</taxon>
    </lineage>
</organism>
<name>C1FDD4_MICCC</name>
<dbReference type="Proteomes" id="UP000002009">
    <property type="component" value="Chromosome 1"/>
</dbReference>
<keyword evidence="1" id="KW-1133">Transmembrane helix</keyword>
<dbReference type="FunCoup" id="C1FDD4">
    <property type="interactions" value="37"/>
</dbReference>
<keyword evidence="2" id="KW-0732">Signal</keyword>
<dbReference type="EMBL" id="CP001574">
    <property type="protein sequence ID" value="ACO68370.1"/>
    <property type="molecule type" value="Genomic_DNA"/>
</dbReference>
<dbReference type="AlphaFoldDB" id="C1FDD4"/>
<dbReference type="eggNOG" id="ENOG502T0Q5">
    <property type="taxonomic scope" value="Eukaryota"/>
</dbReference>
<keyword evidence="5" id="KW-1185">Reference proteome</keyword>
<dbReference type="OrthoDB" id="510280at2759"/>
<feature type="chain" id="PRO_5007646636" evidence="2">
    <location>
        <begin position="21"/>
        <end position="200"/>
    </location>
</feature>
<feature type="signal peptide" evidence="2">
    <location>
        <begin position="1"/>
        <end position="20"/>
    </location>
</feature>
<dbReference type="KEGG" id="mis:MICPUN_112726"/>
<accession>C1FDD4</accession>
<dbReference type="GO" id="GO:0010167">
    <property type="term" value="P:response to nitrate"/>
    <property type="evidence" value="ECO:0007669"/>
    <property type="project" value="InterPro"/>
</dbReference>
<feature type="transmembrane region" description="Helical" evidence="1">
    <location>
        <begin position="174"/>
        <end position="195"/>
    </location>
</feature>
<proteinExistence type="predicted"/>
<evidence type="ECO:0000256" key="1">
    <source>
        <dbReference type="SAM" id="Phobius"/>
    </source>
</evidence>
<dbReference type="GeneID" id="8250051"/>
<dbReference type="RefSeq" id="XP_002507112.1">
    <property type="nucleotide sequence ID" value="XM_002507066.1"/>
</dbReference>
<evidence type="ECO:0000313" key="4">
    <source>
        <dbReference type="EMBL" id="ACO68771.1"/>
    </source>
</evidence>
<dbReference type="InterPro" id="IPR016605">
    <property type="entry name" value="Transptr_NO3_Nar2"/>
</dbReference>
<reference evidence="3 5" key="1">
    <citation type="journal article" date="2009" name="Science">
        <title>Green evolution and dynamic adaptations revealed by genomes of the marine picoeukaryotes Micromonas.</title>
        <authorList>
            <person name="Worden A.Z."/>
            <person name="Lee J.H."/>
            <person name="Mock T."/>
            <person name="Rouze P."/>
            <person name="Simmons M.P."/>
            <person name="Aerts A.L."/>
            <person name="Allen A.E."/>
            <person name="Cuvelier M.L."/>
            <person name="Derelle E."/>
            <person name="Everett M.V."/>
            <person name="Foulon E."/>
            <person name="Grimwood J."/>
            <person name="Gundlach H."/>
            <person name="Henrissat B."/>
            <person name="Napoli C."/>
            <person name="McDonald S.M."/>
            <person name="Parker M.S."/>
            <person name="Rombauts S."/>
            <person name="Salamov A."/>
            <person name="Von Dassow P."/>
            <person name="Badger J.H."/>
            <person name="Coutinho P.M."/>
            <person name="Demir E."/>
            <person name="Dubchak I."/>
            <person name="Gentemann C."/>
            <person name="Eikrem W."/>
            <person name="Gready J.E."/>
            <person name="John U."/>
            <person name="Lanier W."/>
            <person name="Lindquist E.A."/>
            <person name="Lucas S."/>
            <person name="Mayer K.F."/>
            <person name="Moreau H."/>
            <person name="Not F."/>
            <person name="Otillar R."/>
            <person name="Panaud O."/>
            <person name="Pangilinan J."/>
            <person name="Paulsen I."/>
            <person name="Piegu B."/>
            <person name="Poliakov A."/>
            <person name="Robbens S."/>
            <person name="Schmutz J."/>
            <person name="Toulza E."/>
            <person name="Wyss T."/>
            <person name="Zelensky A."/>
            <person name="Zhou K."/>
            <person name="Armbrust E.V."/>
            <person name="Bhattacharya D."/>
            <person name="Goodenough U.W."/>
            <person name="Van de Peer Y."/>
            <person name="Grigoriev I.V."/>
        </authorList>
    </citation>
    <scope>NUCLEOTIDE SEQUENCE [LARGE SCALE GENOMIC DNA]</scope>
    <source>
        <strain evidence="3">RCC299</strain>
        <strain evidence="5">RCC299 / NOUM17</strain>
    </source>
</reference>
<dbReference type="RefSeq" id="XP_002507513.1">
    <property type="nucleotide sequence ID" value="XM_002507467.1"/>
</dbReference>
<sequence>MARTLTIAAILALAITGASASALYSTTPQVDGKVYIEGTCSKTLTGGADSITVKWSDFTEPADTIAIKLCFHKDKIVDRPWRKFNDNINKNKQCWQTAKLAKFLKEGIVYDSSGSGSELIELPMNTAPSTYSVQVLSQAGGTYKQWGDSKTYTQTADKCAHVTTAIYENQPSTLVGTQAFFTVFSIVVLIVSYTYDRSKN</sequence>